<feature type="domain" description="DDE-1" evidence="2">
    <location>
        <begin position="290"/>
        <end position="430"/>
    </location>
</feature>
<dbReference type="InterPro" id="IPR036397">
    <property type="entry name" value="RNaseH_sf"/>
</dbReference>
<name>A0A5N4B0N5_PHOPY</name>
<feature type="compositionally biased region" description="Polar residues" evidence="1">
    <location>
        <begin position="618"/>
        <end position="627"/>
    </location>
</feature>
<organism evidence="4 5">
    <name type="scientific">Photinus pyralis</name>
    <name type="common">Common eastern firefly</name>
    <name type="synonym">Lampyris pyralis</name>
    <dbReference type="NCBI Taxonomy" id="7054"/>
    <lineage>
        <taxon>Eukaryota</taxon>
        <taxon>Metazoa</taxon>
        <taxon>Ecdysozoa</taxon>
        <taxon>Arthropoda</taxon>
        <taxon>Hexapoda</taxon>
        <taxon>Insecta</taxon>
        <taxon>Pterygota</taxon>
        <taxon>Neoptera</taxon>
        <taxon>Endopterygota</taxon>
        <taxon>Coleoptera</taxon>
        <taxon>Polyphaga</taxon>
        <taxon>Elateriformia</taxon>
        <taxon>Elateroidea</taxon>
        <taxon>Lampyridae</taxon>
        <taxon>Lampyrinae</taxon>
        <taxon>Photinus</taxon>
    </lineage>
</organism>
<feature type="compositionally biased region" description="Basic and acidic residues" evidence="1">
    <location>
        <begin position="826"/>
        <end position="850"/>
    </location>
</feature>
<dbReference type="Pfam" id="PF03184">
    <property type="entry name" value="DDE_1"/>
    <property type="match status" value="1"/>
</dbReference>
<evidence type="ECO:0000259" key="3">
    <source>
        <dbReference type="Pfam" id="PF13837"/>
    </source>
</evidence>
<evidence type="ECO:0000259" key="2">
    <source>
        <dbReference type="Pfam" id="PF03184"/>
    </source>
</evidence>
<proteinExistence type="predicted"/>
<protein>
    <submittedName>
        <fullName evidence="4">Uncharacterized protein</fullName>
    </submittedName>
</protein>
<dbReference type="PANTHER" id="PTHR19303:SF74">
    <property type="entry name" value="POGO TRANSPOSABLE ELEMENT WITH KRAB DOMAIN"/>
    <property type="match status" value="1"/>
</dbReference>
<feature type="region of interest" description="Disordered" evidence="1">
    <location>
        <begin position="783"/>
        <end position="852"/>
    </location>
</feature>
<evidence type="ECO:0000256" key="1">
    <source>
        <dbReference type="SAM" id="MobiDB-lite"/>
    </source>
</evidence>
<dbReference type="Gene3D" id="1.10.10.60">
    <property type="entry name" value="Homeodomain-like"/>
    <property type="match status" value="2"/>
</dbReference>
<comment type="caution">
    <text evidence="4">The sequence shown here is derived from an EMBL/GenBank/DDBJ whole genome shotgun (WGS) entry which is preliminary data.</text>
</comment>
<accession>A0A5N4B0N5</accession>
<sequence>MDMETRELVLVDVEHKKQYKLMLSVEDHARATQDMAFASTLLQHAVINGMHNNATEDHTDSAADVEAAVHDNPTEGYTEPTSPQSGYDRVKAYKKENLEDIKRKITEGCSKRSIAREMGINEATLRKRLKCGTIPKSLGRFRSDIPENMEIELAQQVRDLDSRFYGITKKNLQIAAFKFAQVNNIQHRFNKITKMAGPSWIKGFCHRHNISLRQPEKCAMGRIMGFNKVQVNRFYENLKILYEKRKYIASSVYNMDETGLSTVPNKLPKVLSSKGKKLVGKVASADRGQLVTAVCCMSATGTYIPPAMIFPRKRMKEELFLNAPTGTYKMVSESGFINTELFCQWLVHFKNCTKPSAENPILLILDNHSSHRDLQAIQYCRENHIDLLSLPPHASHKMQPLDVGFFGPLKNSYSRECDKWMTNNPGKVITQIQVAGLFNIAYTTVANIQKAENSFKATGIYPYNPDKFDDLDFAPSLVTDFPTSSNTNENNVTEAMEQNVIINTVLSNNQPNEEISEAELSIPLDITPPPVSNDVMHVTPSLDIINRVEENYFNQSIPVSDILPLPQIQDKPNRCKSRSQKSEILSSTPFKNELEELVQAKTTKQERKADKMKRKLVVSSSGSGTSRKQQKKKHNDKDEKDVSCPGCGELYSKSQDDWIKCSECNKWWEESYLCRWSFEGVTLLLNLYGEKQDVLVKGKVKQKAFWNSIAELMAKHGYTYTASQCKTKLATLKRQYKKVKDHNKVSGNDRKDWPYLEAMDEIFSSQPWLVPVSLASSSSASVNSAASSSSTSTSITPSTSATCAIANKNSPKTEGKKKQSPKKNRKLVDILNKLREDKEKHHKERMEKSTEALSLLRTLVDNISKK</sequence>
<dbReference type="PANTHER" id="PTHR19303">
    <property type="entry name" value="TRANSPOSON"/>
    <property type="match status" value="1"/>
</dbReference>
<dbReference type="InParanoid" id="A0A5N4B0N5"/>
<keyword evidence="5" id="KW-1185">Reference proteome</keyword>
<dbReference type="InterPro" id="IPR004875">
    <property type="entry name" value="DDE_SF_endonuclease_dom"/>
</dbReference>
<dbReference type="InterPro" id="IPR044822">
    <property type="entry name" value="Myb_DNA-bind_4"/>
</dbReference>
<dbReference type="EMBL" id="VVIM01000001">
    <property type="protein sequence ID" value="KAB0803113.1"/>
    <property type="molecule type" value="Genomic_DNA"/>
</dbReference>
<dbReference type="GO" id="GO:0005634">
    <property type="term" value="C:nucleus"/>
    <property type="evidence" value="ECO:0007669"/>
    <property type="project" value="TreeGrafter"/>
</dbReference>
<dbReference type="Gene3D" id="3.30.420.10">
    <property type="entry name" value="Ribonuclease H-like superfamily/Ribonuclease H"/>
    <property type="match status" value="1"/>
</dbReference>
<feature type="domain" description="Myb/SANT-like DNA-binding" evidence="3">
    <location>
        <begin position="674"/>
        <end position="762"/>
    </location>
</feature>
<evidence type="ECO:0000313" key="4">
    <source>
        <dbReference type="EMBL" id="KAB0803113.1"/>
    </source>
</evidence>
<dbReference type="InterPro" id="IPR050863">
    <property type="entry name" value="CenT-Element_Derived"/>
</dbReference>
<reference evidence="4 5" key="1">
    <citation type="journal article" date="2018" name="Elife">
        <title>Firefly genomes illuminate parallel origins of bioluminescence in beetles.</title>
        <authorList>
            <person name="Fallon T.R."/>
            <person name="Lower S.E."/>
            <person name="Chang C.H."/>
            <person name="Bessho-Uehara M."/>
            <person name="Martin G.J."/>
            <person name="Bewick A.J."/>
            <person name="Behringer M."/>
            <person name="Debat H.J."/>
            <person name="Wong I."/>
            <person name="Day J.C."/>
            <person name="Suvorov A."/>
            <person name="Silva C.J."/>
            <person name="Stanger-Hall K.F."/>
            <person name="Hall D.W."/>
            <person name="Schmitz R.J."/>
            <person name="Nelson D.R."/>
            <person name="Lewis S.M."/>
            <person name="Shigenobu S."/>
            <person name="Bybee S.M."/>
            <person name="Larracuente A.M."/>
            <person name="Oba Y."/>
            <person name="Weng J.K."/>
        </authorList>
    </citation>
    <scope>NUCLEOTIDE SEQUENCE [LARGE SCALE GENOMIC DNA]</scope>
    <source>
        <strain evidence="4">1611_PpyrPB1</strain>
        <tissue evidence="4">Whole body</tissue>
    </source>
</reference>
<feature type="region of interest" description="Disordered" evidence="1">
    <location>
        <begin position="601"/>
        <end position="642"/>
    </location>
</feature>
<dbReference type="AlphaFoldDB" id="A0A5N4B0N5"/>
<feature type="compositionally biased region" description="Low complexity" evidence="1">
    <location>
        <begin position="783"/>
        <end position="802"/>
    </location>
</feature>
<gene>
    <name evidence="4" type="ORF">PPYR_00083</name>
</gene>
<evidence type="ECO:0000313" key="5">
    <source>
        <dbReference type="Proteomes" id="UP000327044"/>
    </source>
</evidence>
<dbReference type="GO" id="GO:0003677">
    <property type="term" value="F:DNA binding"/>
    <property type="evidence" value="ECO:0007669"/>
    <property type="project" value="TreeGrafter"/>
</dbReference>
<dbReference type="Pfam" id="PF13837">
    <property type="entry name" value="Myb_DNA-bind_4"/>
    <property type="match status" value="1"/>
</dbReference>
<dbReference type="Proteomes" id="UP000327044">
    <property type="component" value="Unassembled WGS sequence"/>
</dbReference>